<sequence>VESPEVPFDDEAWPHPEGERLNEVPTPPFSSLYSQSHAYYQVNLPLSRRMRLLLYSFVI</sequence>
<reference evidence="2" key="1">
    <citation type="submission" date="2022-08" db="EMBL/GenBank/DDBJ databases">
        <title>Genome sequencing of akame (Lates japonicus).</title>
        <authorList>
            <person name="Hashiguchi Y."/>
            <person name="Takahashi H."/>
        </authorList>
    </citation>
    <scope>NUCLEOTIDE SEQUENCE</scope>
    <source>
        <strain evidence="2">Kochi</strain>
    </source>
</reference>
<feature type="non-terminal residue" evidence="2">
    <location>
        <position position="1"/>
    </location>
</feature>
<evidence type="ECO:0000256" key="1">
    <source>
        <dbReference type="SAM" id="MobiDB-lite"/>
    </source>
</evidence>
<feature type="region of interest" description="Disordered" evidence="1">
    <location>
        <begin position="1"/>
        <end position="25"/>
    </location>
</feature>
<name>A0AAD3M936_LATJO</name>
<evidence type="ECO:0000313" key="3">
    <source>
        <dbReference type="Proteomes" id="UP001279410"/>
    </source>
</evidence>
<dbReference type="EMBL" id="BRZM01003569">
    <property type="protein sequence ID" value="GLD49613.1"/>
    <property type="molecule type" value="Genomic_DNA"/>
</dbReference>
<feature type="compositionally biased region" description="Basic and acidic residues" evidence="1">
    <location>
        <begin position="12"/>
        <end position="22"/>
    </location>
</feature>
<dbReference type="AlphaFoldDB" id="A0AAD3M936"/>
<evidence type="ECO:0000313" key="2">
    <source>
        <dbReference type="EMBL" id="GLD49613.1"/>
    </source>
</evidence>
<comment type="caution">
    <text evidence="2">The sequence shown here is derived from an EMBL/GenBank/DDBJ whole genome shotgun (WGS) entry which is preliminary data.</text>
</comment>
<accession>A0AAD3M936</accession>
<dbReference type="Proteomes" id="UP001279410">
    <property type="component" value="Unassembled WGS sequence"/>
</dbReference>
<keyword evidence="3" id="KW-1185">Reference proteome</keyword>
<protein>
    <submittedName>
        <fullName evidence="2">Disks large homolog 1 isoform X1</fullName>
    </submittedName>
</protein>
<proteinExistence type="predicted"/>
<gene>
    <name evidence="2" type="ORF">AKAME5_002752600</name>
</gene>
<organism evidence="2 3">
    <name type="scientific">Lates japonicus</name>
    <name type="common">Japanese lates</name>
    <dbReference type="NCBI Taxonomy" id="270547"/>
    <lineage>
        <taxon>Eukaryota</taxon>
        <taxon>Metazoa</taxon>
        <taxon>Chordata</taxon>
        <taxon>Craniata</taxon>
        <taxon>Vertebrata</taxon>
        <taxon>Euteleostomi</taxon>
        <taxon>Actinopterygii</taxon>
        <taxon>Neopterygii</taxon>
        <taxon>Teleostei</taxon>
        <taxon>Neoteleostei</taxon>
        <taxon>Acanthomorphata</taxon>
        <taxon>Carangaria</taxon>
        <taxon>Carangaria incertae sedis</taxon>
        <taxon>Centropomidae</taxon>
        <taxon>Lates</taxon>
    </lineage>
</organism>